<dbReference type="EMBL" id="JASCTH010000014">
    <property type="protein sequence ID" value="MDI6101187.1"/>
    <property type="molecule type" value="Genomic_DNA"/>
</dbReference>
<evidence type="ECO:0008006" key="3">
    <source>
        <dbReference type="Google" id="ProtNLM"/>
    </source>
</evidence>
<accession>A0ABT6WNA2</accession>
<name>A0ABT6WNA2_9ACTN</name>
<comment type="caution">
    <text evidence="1">The sequence shown here is derived from an EMBL/GenBank/DDBJ whole genome shotgun (WGS) entry which is preliminary data.</text>
</comment>
<dbReference type="Proteomes" id="UP001241758">
    <property type="component" value="Unassembled WGS sequence"/>
</dbReference>
<keyword evidence="2" id="KW-1185">Reference proteome</keyword>
<dbReference type="RefSeq" id="WP_282762029.1">
    <property type="nucleotide sequence ID" value="NZ_JASCTH010000014.1"/>
</dbReference>
<protein>
    <recommendedName>
        <fullName evidence="3">SnoaL-like domain-containing protein</fullName>
    </recommendedName>
</protein>
<organism evidence="1 2">
    <name type="scientific">Actinoplanes sandaracinus</name>
    <dbReference type="NCBI Taxonomy" id="3045177"/>
    <lineage>
        <taxon>Bacteria</taxon>
        <taxon>Bacillati</taxon>
        <taxon>Actinomycetota</taxon>
        <taxon>Actinomycetes</taxon>
        <taxon>Micromonosporales</taxon>
        <taxon>Micromonosporaceae</taxon>
        <taxon>Actinoplanes</taxon>
    </lineage>
</organism>
<sequence length="172" mass="18326">MTTDPSTTAGPPLAERLLAEMSDLCEAYAREQVARALAEHSADHNEHQLHTNRADYWGGETLARYNALVTAITAAVPQEAEAQLEEFRPVRTLANGHVEIHARDQHARPVVVRFTGAEAVTVGVHLTVHAAIGLDRTGAKVDQVLPPVLAAVPPAVIGEPPVPVIGRAPAPQ</sequence>
<reference evidence="1 2" key="1">
    <citation type="submission" date="2023-05" db="EMBL/GenBank/DDBJ databases">
        <title>Actinoplanes sp. NEAU-A12 genome sequencing.</title>
        <authorList>
            <person name="Wang Z.-S."/>
        </authorList>
    </citation>
    <scope>NUCLEOTIDE SEQUENCE [LARGE SCALE GENOMIC DNA]</scope>
    <source>
        <strain evidence="1 2">NEAU-A12</strain>
    </source>
</reference>
<evidence type="ECO:0000313" key="1">
    <source>
        <dbReference type="EMBL" id="MDI6101187.1"/>
    </source>
</evidence>
<evidence type="ECO:0000313" key="2">
    <source>
        <dbReference type="Proteomes" id="UP001241758"/>
    </source>
</evidence>
<proteinExistence type="predicted"/>
<gene>
    <name evidence="1" type="ORF">QLQ12_21465</name>
</gene>